<proteinExistence type="predicted"/>
<dbReference type="SUPFAM" id="SSF48371">
    <property type="entry name" value="ARM repeat"/>
    <property type="match status" value="1"/>
</dbReference>
<gene>
    <name evidence="1" type="ORF">MNB_SUP05-SYMBIONT-5-1145</name>
</gene>
<organism evidence="1">
    <name type="scientific">hydrothermal vent metagenome</name>
    <dbReference type="NCBI Taxonomy" id="652676"/>
    <lineage>
        <taxon>unclassified sequences</taxon>
        <taxon>metagenomes</taxon>
        <taxon>ecological metagenomes</taxon>
    </lineage>
</organism>
<accession>A0A1W1E184</accession>
<reference evidence="1" key="1">
    <citation type="submission" date="2016-10" db="EMBL/GenBank/DDBJ databases">
        <authorList>
            <person name="de Groot N.N."/>
        </authorList>
    </citation>
    <scope>NUCLEOTIDE SEQUENCE</scope>
</reference>
<dbReference type="InterPro" id="IPR016024">
    <property type="entry name" value="ARM-type_fold"/>
</dbReference>
<name>A0A1W1E184_9ZZZZ</name>
<sequence>MGNMTEKFSLKDQLFNQQKVGYLASRIKNVYPQFEEQQFNAQILQQFPALELKQRISCIRMQLEKQLPNKFESALTVILNALPAELDPSKTDDDFGDFIFAPLSDFVAKNGLQKQYLSLSFKALAEITKRFSCEDSIRYFINAYPEESWVFMQQMSQSDNYHQRRLASEGLRPKLPWCIGINIDYQKPLILLSQLHNDDTRYVVRSVANHLNDIAKIDASLVIQTLKKWQIENTQSKKEWDFLSKHALRTLVKKGNKSALKLLGFNANPKITVPNFNLKKSTLCLGDYLDFSFVIDAQKEENLMIDYKIIYPTTHQRVSEKVFKIKQLNIKQNTSVPMQKKHLFRLMTTKKLHAGKYQIHLQINGNIFGKAYFILNV</sequence>
<dbReference type="EMBL" id="FPHZ01000072">
    <property type="protein sequence ID" value="SFV87733.1"/>
    <property type="molecule type" value="Genomic_DNA"/>
</dbReference>
<dbReference type="Gene3D" id="1.25.40.290">
    <property type="entry name" value="ARM repeat domains"/>
    <property type="match status" value="1"/>
</dbReference>
<protein>
    <submittedName>
        <fullName evidence="1">DNA alkylation repair enzyme</fullName>
    </submittedName>
</protein>
<evidence type="ECO:0000313" key="1">
    <source>
        <dbReference type="EMBL" id="SFV87733.1"/>
    </source>
</evidence>
<dbReference type="AlphaFoldDB" id="A0A1W1E184"/>